<evidence type="ECO:0000256" key="2">
    <source>
        <dbReference type="SAM" id="Phobius"/>
    </source>
</evidence>
<proteinExistence type="predicted"/>
<comment type="caution">
    <text evidence="3">The sequence shown here is derived from an EMBL/GenBank/DDBJ whole genome shotgun (WGS) entry which is preliminary data.</text>
</comment>
<reference evidence="3" key="1">
    <citation type="submission" date="2023-03" db="EMBL/GenBank/DDBJ databases">
        <title>Massive genome expansion in bonnet fungi (Mycena s.s.) driven by repeated elements and novel gene families across ecological guilds.</title>
        <authorList>
            <consortium name="Lawrence Berkeley National Laboratory"/>
            <person name="Harder C.B."/>
            <person name="Miyauchi S."/>
            <person name="Viragh M."/>
            <person name="Kuo A."/>
            <person name="Thoen E."/>
            <person name="Andreopoulos B."/>
            <person name="Lu D."/>
            <person name="Skrede I."/>
            <person name="Drula E."/>
            <person name="Henrissat B."/>
            <person name="Morin E."/>
            <person name="Kohler A."/>
            <person name="Barry K."/>
            <person name="LaButti K."/>
            <person name="Morin E."/>
            <person name="Salamov A."/>
            <person name="Lipzen A."/>
            <person name="Mereny Z."/>
            <person name="Hegedus B."/>
            <person name="Baldrian P."/>
            <person name="Stursova M."/>
            <person name="Weitz H."/>
            <person name="Taylor A."/>
            <person name="Grigoriev I.V."/>
            <person name="Nagy L.G."/>
            <person name="Martin F."/>
            <person name="Kauserud H."/>
        </authorList>
    </citation>
    <scope>NUCLEOTIDE SEQUENCE</scope>
    <source>
        <strain evidence="3">CBHHK067</strain>
    </source>
</reference>
<feature type="transmembrane region" description="Helical" evidence="2">
    <location>
        <begin position="83"/>
        <end position="100"/>
    </location>
</feature>
<feature type="region of interest" description="Disordered" evidence="1">
    <location>
        <begin position="1"/>
        <end position="23"/>
    </location>
</feature>
<organism evidence="3 4">
    <name type="scientific">Mycena rosella</name>
    <name type="common">Pink bonnet</name>
    <name type="synonym">Agaricus rosellus</name>
    <dbReference type="NCBI Taxonomy" id="1033263"/>
    <lineage>
        <taxon>Eukaryota</taxon>
        <taxon>Fungi</taxon>
        <taxon>Dikarya</taxon>
        <taxon>Basidiomycota</taxon>
        <taxon>Agaricomycotina</taxon>
        <taxon>Agaricomycetes</taxon>
        <taxon>Agaricomycetidae</taxon>
        <taxon>Agaricales</taxon>
        <taxon>Marasmiineae</taxon>
        <taxon>Mycenaceae</taxon>
        <taxon>Mycena</taxon>
    </lineage>
</organism>
<keyword evidence="2" id="KW-1133">Transmembrane helix</keyword>
<evidence type="ECO:0000313" key="4">
    <source>
        <dbReference type="Proteomes" id="UP001221757"/>
    </source>
</evidence>
<accession>A0AAD7DQ05</accession>
<dbReference type="AlphaFoldDB" id="A0AAD7DQ05"/>
<keyword evidence="4" id="KW-1185">Reference proteome</keyword>
<gene>
    <name evidence="3" type="ORF">B0H17DRAFT_398029</name>
</gene>
<protein>
    <submittedName>
        <fullName evidence="3">Uncharacterized protein</fullName>
    </submittedName>
</protein>
<feature type="transmembrane region" description="Helical" evidence="2">
    <location>
        <begin position="35"/>
        <end position="55"/>
    </location>
</feature>
<dbReference type="Proteomes" id="UP001221757">
    <property type="component" value="Unassembled WGS sequence"/>
</dbReference>
<name>A0AAD7DQ05_MYCRO</name>
<feature type="transmembrane region" description="Helical" evidence="2">
    <location>
        <begin position="120"/>
        <end position="142"/>
    </location>
</feature>
<keyword evidence="2" id="KW-0812">Transmembrane</keyword>
<evidence type="ECO:0000313" key="3">
    <source>
        <dbReference type="EMBL" id="KAJ7696427.1"/>
    </source>
</evidence>
<keyword evidence="2" id="KW-0472">Membrane</keyword>
<dbReference type="EMBL" id="JARKIE010000034">
    <property type="protein sequence ID" value="KAJ7696427.1"/>
    <property type="molecule type" value="Genomic_DNA"/>
</dbReference>
<sequence length="194" mass="20996">MPSATNNNHPAATSAANGNHPAATSAAASSPATNWLAIAAHAFLTLLAAILIYIVTRPTRPIAVLDAVTLAAAAVVKLPAEHGVFYSNFLILYTLLIVFGTSDWKTPDQPLVLDWVTSGYTIAVAALRAALAILAFTVACHVRNESRDVGLPGVILLRMSRWIEWLKSVRGHLNLVRHFNIFPYFFLITLKAKQ</sequence>
<evidence type="ECO:0000256" key="1">
    <source>
        <dbReference type="SAM" id="MobiDB-lite"/>
    </source>
</evidence>
<feature type="compositionally biased region" description="Polar residues" evidence="1">
    <location>
        <begin position="1"/>
        <end position="11"/>
    </location>
</feature>